<protein>
    <recommendedName>
        <fullName evidence="13">SSD domain-containing protein</fullName>
    </recommendedName>
</protein>
<evidence type="ECO:0000313" key="14">
    <source>
        <dbReference type="EMBL" id="KJZ75524.1"/>
    </source>
</evidence>
<gene>
    <name evidence="14" type="ORF">HIM_04987</name>
</gene>
<feature type="domain" description="SSD" evidence="13">
    <location>
        <begin position="288"/>
        <end position="446"/>
    </location>
</feature>
<dbReference type="EMBL" id="KQ030516">
    <property type="protein sequence ID" value="KJZ75524.1"/>
    <property type="molecule type" value="Genomic_DNA"/>
</dbReference>
<dbReference type="AlphaFoldDB" id="A0A0F8A5L2"/>
<keyword evidence="9 12" id="KW-0472">Membrane</keyword>
<keyword evidence="3" id="KW-0853">WD repeat</keyword>
<keyword evidence="10" id="KW-0325">Glycoprotein</keyword>
<proteinExistence type="predicted"/>
<dbReference type="InterPro" id="IPR000731">
    <property type="entry name" value="SSD"/>
</dbReference>
<dbReference type="GO" id="GO:0045540">
    <property type="term" value="P:regulation of cholesterol biosynthetic process"/>
    <property type="evidence" value="ECO:0007669"/>
    <property type="project" value="TreeGrafter"/>
</dbReference>
<keyword evidence="4 12" id="KW-0812">Transmembrane</keyword>
<reference evidence="14 15" key="1">
    <citation type="journal article" date="2014" name="Genome Biol. Evol.">
        <title>Comparative genomics and transcriptomics analyses reveal divergent lifestyle features of nematode endoparasitic fungus Hirsutella minnesotensis.</title>
        <authorList>
            <person name="Lai Y."/>
            <person name="Liu K."/>
            <person name="Zhang X."/>
            <person name="Zhang X."/>
            <person name="Li K."/>
            <person name="Wang N."/>
            <person name="Shu C."/>
            <person name="Wu Y."/>
            <person name="Wang C."/>
            <person name="Bushley K.E."/>
            <person name="Xiang M."/>
            <person name="Liu X."/>
        </authorList>
    </citation>
    <scope>NUCLEOTIDE SEQUENCE [LARGE SCALE GENOMIC DNA]</scope>
    <source>
        <strain evidence="14 15">3608</strain>
    </source>
</reference>
<accession>A0A0F8A5L2</accession>
<evidence type="ECO:0000256" key="5">
    <source>
        <dbReference type="ARBA" id="ARBA00022737"/>
    </source>
</evidence>
<evidence type="ECO:0000256" key="10">
    <source>
        <dbReference type="ARBA" id="ARBA00023180"/>
    </source>
</evidence>
<evidence type="ECO:0000256" key="3">
    <source>
        <dbReference type="ARBA" id="ARBA00022574"/>
    </source>
</evidence>
<evidence type="ECO:0000256" key="11">
    <source>
        <dbReference type="SAM" id="MobiDB-lite"/>
    </source>
</evidence>
<evidence type="ECO:0000259" key="13">
    <source>
        <dbReference type="PROSITE" id="PS50156"/>
    </source>
</evidence>
<dbReference type="GO" id="GO:0032933">
    <property type="term" value="P:SREBP signaling pathway"/>
    <property type="evidence" value="ECO:0007669"/>
    <property type="project" value="InterPro"/>
</dbReference>
<dbReference type="GO" id="GO:0032936">
    <property type="term" value="C:SREBP-SCAP complex"/>
    <property type="evidence" value="ECO:0007669"/>
    <property type="project" value="TreeGrafter"/>
</dbReference>
<name>A0A0F8A5L2_9HYPO</name>
<evidence type="ECO:0000256" key="8">
    <source>
        <dbReference type="ARBA" id="ARBA00023034"/>
    </source>
</evidence>
<dbReference type="InterPro" id="IPR030225">
    <property type="entry name" value="SCAP"/>
</dbReference>
<dbReference type="GO" id="GO:0005789">
    <property type="term" value="C:endoplasmic reticulum membrane"/>
    <property type="evidence" value="ECO:0007669"/>
    <property type="project" value="UniProtKB-SubCell"/>
</dbReference>
<keyword evidence="7 12" id="KW-1133">Transmembrane helix</keyword>
<feature type="transmembrane region" description="Helical" evidence="12">
    <location>
        <begin position="39"/>
        <end position="61"/>
    </location>
</feature>
<feature type="transmembrane region" description="Helical" evidence="12">
    <location>
        <begin position="421"/>
        <end position="444"/>
    </location>
</feature>
<dbReference type="Proteomes" id="UP000054481">
    <property type="component" value="Unassembled WGS sequence"/>
</dbReference>
<keyword evidence="5" id="KW-0677">Repeat</keyword>
<dbReference type="GO" id="GO:0032934">
    <property type="term" value="F:sterol binding"/>
    <property type="evidence" value="ECO:0007669"/>
    <property type="project" value="InterPro"/>
</dbReference>
<dbReference type="SUPFAM" id="SSF50978">
    <property type="entry name" value="WD40 repeat-like"/>
    <property type="match status" value="1"/>
</dbReference>
<evidence type="ECO:0000256" key="7">
    <source>
        <dbReference type="ARBA" id="ARBA00022989"/>
    </source>
</evidence>
<dbReference type="SUPFAM" id="SSF82866">
    <property type="entry name" value="Multidrug efflux transporter AcrB transmembrane domain"/>
    <property type="match status" value="1"/>
</dbReference>
<evidence type="ECO:0000256" key="9">
    <source>
        <dbReference type="ARBA" id="ARBA00023136"/>
    </source>
</evidence>
<feature type="region of interest" description="Disordered" evidence="11">
    <location>
        <begin position="1099"/>
        <end position="1131"/>
    </location>
</feature>
<dbReference type="PANTHER" id="PTHR46378:SF1">
    <property type="entry name" value="STEROL REGULATORY ELEMENT-BINDING PROTEIN CLEAVAGE-ACTIVATING PROTEIN"/>
    <property type="match status" value="1"/>
</dbReference>
<feature type="transmembrane region" description="Helical" evidence="12">
    <location>
        <begin position="289"/>
        <end position="305"/>
    </location>
</feature>
<sequence>MIWYILYPLRGTTEAPALPSSHPLHTIFTRYGLYAARHVVATLLVSVAVATILTYPIPFLFTSDVINGASNLPRHVWTVAKPLPYDSVMEPDIITRSIWVHASYMQALNVELLTSALELQDELLGITKNFSPALARRMPLVNDGQHGDGLTLTQRDASHVANGLTSQSWFFHSPMLYWSCSRERILADDDIIATINDKKNQSTSANVTLRHSIVFSGKRFEDRRLLAADTLVITLLHLRDSPVGREWEKRALELPKKLGHKWDIYPPDGMAATSRLYEFQFRPISMQDIITLALAYGLTISYLLISLSKLRAVKSKIGLIVTIMAQIILSVMSSFTLCAIFKIDLSRIPRASYPLVVLAMSLEQIFRLINAVILTPMEDSVSHRIGQAFGETAPTALASTAQNVLMLAGLSRLVSPGVSEFCVFAAIAIIFDFFYLSTFFLAVLSVDVRRMELGDALAKASLRRKRKQSDGRVFYRSWWDQVLQGKVAMSTRIAGTVVMFGFVLIAQWHFFDDESLFRKLIRLYKGTDSEQVLRTSTSSSLDNLHQARSPTSWLRMQDHETAREVINIIKPSSHSYVARVHDPVVFVLKNSDRVPHSKEPTLLPALYDFIHHELARFIVVVIIVVAALHLLTNFLLWEDESLKDQHDVDDAPLLSVKSMARGHQMDVVLLTTSADGYVVSIGLDHTIRAWSVKGMGMSYIIAKGDEMATTIFPVIAMTIDDSSTWLVLLSKPKRALHPKISFWSLRNRSWGSSVWASSCTQRPVALFFDPSASYNNPVLLIVQQDGAMSAISAKDSIECSPVPLFPRQLTCARLLTRKVDKSGAGQPVIVAVSRLGDVHMATRSEVGWRSRRLALDGLEDPGLHTIETLPNLNTFVVAAGDRVHLVSADNGSIIQTLQTARMLHRPFKCAYTRHRLSQASSTGLTSFTLAYIEADSGDCILQNFVPSDDCDAIHLQTPCENRSSDWCTWDASKETRKRVSSPGVWDIIADGRAVGIRYKPPSGRSTVMSHRSSGLRNRYARQAPEPEPLEGWEVWTASPGGSNIEGDELQRLIREDEHAEHLLVTELGPKAKVGLNAVAFAFGDMIKLVVVGGQVRFQEKTESTGRSTTATGSRRRKAGTLPRTTRLGAQS</sequence>
<comment type="subcellular location">
    <subcellularLocation>
        <location evidence="1">Endoplasmic reticulum membrane</location>
    </subcellularLocation>
    <subcellularLocation>
        <location evidence="2">Golgi apparatus membrane</location>
        <topology evidence="2">Multi-pass membrane protein</topology>
    </subcellularLocation>
</comment>
<evidence type="ECO:0000256" key="6">
    <source>
        <dbReference type="ARBA" id="ARBA00022824"/>
    </source>
</evidence>
<dbReference type="PROSITE" id="PS50156">
    <property type="entry name" value="SSD"/>
    <property type="match status" value="1"/>
</dbReference>
<evidence type="ECO:0000256" key="1">
    <source>
        <dbReference type="ARBA" id="ARBA00004586"/>
    </source>
</evidence>
<evidence type="ECO:0000313" key="15">
    <source>
        <dbReference type="Proteomes" id="UP000054481"/>
    </source>
</evidence>
<organism evidence="14 15">
    <name type="scientific">Hirsutella minnesotensis 3608</name>
    <dbReference type="NCBI Taxonomy" id="1043627"/>
    <lineage>
        <taxon>Eukaryota</taxon>
        <taxon>Fungi</taxon>
        <taxon>Dikarya</taxon>
        <taxon>Ascomycota</taxon>
        <taxon>Pezizomycotina</taxon>
        <taxon>Sordariomycetes</taxon>
        <taxon>Hypocreomycetidae</taxon>
        <taxon>Hypocreales</taxon>
        <taxon>Ophiocordycipitaceae</taxon>
        <taxon>Hirsutella</taxon>
    </lineage>
</organism>
<evidence type="ECO:0000256" key="4">
    <source>
        <dbReference type="ARBA" id="ARBA00022692"/>
    </source>
</evidence>
<keyword evidence="8" id="KW-0333">Golgi apparatus</keyword>
<dbReference type="InterPro" id="IPR053958">
    <property type="entry name" value="HMGCR/SNAP/NPC1-like_SSD"/>
</dbReference>
<dbReference type="InterPro" id="IPR036322">
    <property type="entry name" value="WD40_repeat_dom_sf"/>
</dbReference>
<keyword evidence="6" id="KW-0256">Endoplasmic reticulum</keyword>
<dbReference type="PANTHER" id="PTHR46378">
    <property type="entry name" value="STEROL REGULATORY ELEMENT-BINDING PROTEIN CLEAVAGE-ACTIVATING PROTEIN"/>
    <property type="match status" value="1"/>
</dbReference>
<dbReference type="GO" id="GO:0000139">
    <property type="term" value="C:Golgi membrane"/>
    <property type="evidence" value="ECO:0007669"/>
    <property type="project" value="UniProtKB-SubCell"/>
</dbReference>
<evidence type="ECO:0000256" key="12">
    <source>
        <dbReference type="SAM" id="Phobius"/>
    </source>
</evidence>
<evidence type="ECO:0000256" key="2">
    <source>
        <dbReference type="ARBA" id="ARBA00004653"/>
    </source>
</evidence>
<dbReference type="Pfam" id="PF12349">
    <property type="entry name" value="Sterol-sensing"/>
    <property type="match status" value="1"/>
</dbReference>
<dbReference type="OrthoDB" id="1914839at2759"/>
<keyword evidence="15" id="KW-1185">Reference proteome</keyword>
<feature type="transmembrane region" description="Helical" evidence="12">
    <location>
        <begin position="317"/>
        <end position="341"/>
    </location>
</feature>
<feature type="transmembrane region" description="Helical" evidence="12">
    <location>
        <begin position="493"/>
        <end position="511"/>
    </location>
</feature>